<evidence type="ECO:0000313" key="3">
    <source>
        <dbReference type="Proteomes" id="UP000198836"/>
    </source>
</evidence>
<dbReference type="AlphaFoldDB" id="A0A1I0SU06"/>
<protein>
    <submittedName>
        <fullName evidence="2">Uncharacterized protein</fullName>
    </submittedName>
</protein>
<keyword evidence="1" id="KW-0812">Transmembrane</keyword>
<reference evidence="3" key="1">
    <citation type="submission" date="2016-10" db="EMBL/GenBank/DDBJ databases">
        <authorList>
            <person name="Varghese N."/>
            <person name="Submissions S."/>
        </authorList>
    </citation>
    <scope>NUCLEOTIDE SEQUENCE [LARGE SCALE GENOMIC DNA]</scope>
    <source>
        <strain evidence="3">DSM 18130</strain>
    </source>
</reference>
<sequence>MLNFLTAGFVLYAFFGVKLQFGNPFIEGPLLIGIITMVNYFLFVHKKKYKAIIKTYKNETKNEIKKGNIMVLIYILFSFIMIGVGFWLMIMRNRMLL</sequence>
<dbReference type="STRING" id="332999.SAMN04488511_103190"/>
<feature type="transmembrane region" description="Helical" evidence="1">
    <location>
        <begin position="29"/>
        <end position="46"/>
    </location>
</feature>
<keyword evidence="1" id="KW-1133">Transmembrane helix</keyword>
<proteinExistence type="predicted"/>
<accession>A0A1I0SU06</accession>
<evidence type="ECO:0000313" key="2">
    <source>
        <dbReference type="EMBL" id="SFA42887.1"/>
    </source>
</evidence>
<dbReference type="Proteomes" id="UP000198836">
    <property type="component" value="Unassembled WGS sequence"/>
</dbReference>
<evidence type="ECO:0000256" key="1">
    <source>
        <dbReference type="SAM" id="Phobius"/>
    </source>
</evidence>
<feature type="transmembrane region" description="Helical" evidence="1">
    <location>
        <begin position="67"/>
        <end position="90"/>
    </location>
</feature>
<keyword evidence="3" id="KW-1185">Reference proteome</keyword>
<gene>
    <name evidence="2" type="ORF">SAMN04488511_103190</name>
</gene>
<name>A0A1I0SU06_9SPHI</name>
<keyword evidence="1" id="KW-0472">Membrane</keyword>
<organism evidence="2 3">
    <name type="scientific">Pedobacter suwonensis</name>
    <dbReference type="NCBI Taxonomy" id="332999"/>
    <lineage>
        <taxon>Bacteria</taxon>
        <taxon>Pseudomonadati</taxon>
        <taxon>Bacteroidota</taxon>
        <taxon>Sphingobacteriia</taxon>
        <taxon>Sphingobacteriales</taxon>
        <taxon>Sphingobacteriaceae</taxon>
        <taxon>Pedobacter</taxon>
    </lineage>
</organism>
<dbReference type="EMBL" id="FOJM01000003">
    <property type="protein sequence ID" value="SFA42887.1"/>
    <property type="molecule type" value="Genomic_DNA"/>
</dbReference>